<keyword evidence="5 6" id="KW-0472">Membrane</keyword>
<evidence type="ECO:0000256" key="6">
    <source>
        <dbReference type="SAM" id="Phobius"/>
    </source>
</evidence>
<feature type="transmembrane region" description="Helical" evidence="6">
    <location>
        <begin position="81"/>
        <end position="105"/>
    </location>
</feature>
<dbReference type="EMBL" id="JAAIIF010000007">
    <property type="protein sequence ID" value="NMM95945.1"/>
    <property type="molecule type" value="Genomic_DNA"/>
</dbReference>
<feature type="transmembrane region" description="Helical" evidence="6">
    <location>
        <begin position="251"/>
        <end position="269"/>
    </location>
</feature>
<keyword evidence="2" id="KW-1003">Cell membrane</keyword>
<feature type="transmembrane region" description="Helical" evidence="6">
    <location>
        <begin position="350"/>
        <end position="370"/>
    </location>
</feature>
<dbReference type="InterPro" id="IPR051211">
    <property type="entry name" value="PG_lysyltransferase"/>
</dbReference>
<feature type="domain" description="Phosphatidylglycerol lysyltransferase C-terminal" evidence="7">
    <location>
        <begin position="527"/>
        <end position="837"/>
    </location>
</feature>
<evidence type="ECO:0000256" key="4">
    <source>
        <dbReference type="ARBA" id="ARBA00022989"/>
    </source>
</evidence>
<dbReference type="GO" id="GO:0005886">
    <property type="term" value="C:plasma membrane"/>
    <property type="evidence" value="ECO:0007669"/>
    <property type="project" value="UniProtKB-SubCell"/>
</dbReference>
<dbReference type="AlphaFoldDB" id="A0A7Y0ET47"/>
<protein>
    <recommendedName>
        <fullName evidence="7">Phosphatidylglycerol lysyltransferase C-terminal domain-containing protein</fullName>
    </recommendedName>
</protein>
<evidence type="ECO:0000256" key="5">
    <source>
        <dbReference type="ARBA" id="ARBA00023136"/>
    </source>
</evidence>
<comment type="subcellular location">
    <subcellularLocation>
        <location evidence="1">Cell membrane</location>
        <topology evidence="1">Multi-pass membrane protein</topology>
    </subcellularLocation>
</comment>
<evidence type="ECO:0000256" key="3">
    <source>
        <dbReference type="ARBA" id="ARBA00022692"/>
    </source>
</evidence>
<feature type="transmembrane region" description="Helical" evidence="6">
    <location>
        <begin position="382"/>
        <end position="405"/>
    </location>
</feature>
<feature type="transmembrane region" description="Helical" evidence="6">
    <location>
        <begin position="319"/>
        <end position="338"/>
    </location>
</feature>
<keyword evidence="9" id="KW-1185">Reference proteome</keyword>
<keyword evidence="3 6" id="KW-0812">Transmembrane</keyword>
<feature type="transmembrane region" description="Helical" evidence="6">
    <location>
        <begin position="36"/>
        <end position="61"/>
    </location>
</feature>
<comment type="caution">
    <text evidence="8">The sequence shown here is derived from an EMBL/GenBank/DDBJ whole genome shotgun (WGS) entry which is preliminary data.</text>
</comment>
<evidence type="ECO:0000259" key="7">
    <source>
        <dbReference type="Pfam" id="PF09924"/>
    </source>
</evidence>
<dbReference type="Pfam" id="PF09924">
    <property type="entry name" value="LPG_synthase_C"/>
    <property type="match status" value="1"/>
</dbReference>
<evidence type="ECO:0000256" key="2">
    <source>
        <dbReference type="ARBA" id="ARBA00022475"/>
    </source>
</evidence>
<feature type="transmembrane region" description="Helical" evidence="6">
    <location>
        <begin position="417"/>
        <end position="440"/>
    </location>
</feature>
<reference evidence="8 9" key="1">
    <citation type="submission" date="2020-02" db="EMBL/GenBank/DDBJ databases">
        <title>Characterization of phylogenetic diversity of novel bifidobacterial species isolated in Czech ZOOs.</title>
        <authorList>
            <person name="Lugli G.A."/>
            <person name="Vera N.B."/>
            <person name="Ventura M."/>
        </authorList>
    </citation>
    <scope>NUCLEOTIDE SEQUENCE [LARGE SCALE GENOMIC DNA]</scope>
    <source>
        <strain evidence="8 9">DSM 109960</strain>
    </source>
</reference>
<dbReference type="PANTHER" id="PTHR34697:SF2">
    <property type="entry name" value="PHOSPHATIDYLGLYCEROL LYSYLTRANSFERASE"/>
    <property type="match status" value="1"/>
</dbReference>
<evidence type="ECO:0000313" key="8">
    <source>
        <dbReference type="EMBL" id="NMM95945.1"/>
    </source>
</evidence>
<dbReference type="GO" id="GO:0055091">
    <property type="term" value="P:phospholipid homeostasis"/>
    <property type="evidence" value="ECO:0007669"/>
    <property type="project" value="TreeGrafter"/>
</dbReference>
<evidence type="ECO:0000313" key="9">
    <source>
        <dbReference type="Proteomes" id="UP000529710"/>
    </source>
</evidence>
<feature type="transmembrane region" description="Helical" evidence="6">
    <location>
        <begin position="117"/>
        <end position="141"/>
    </location>
</feature>
<gene>
    <name evidence="8" type="ORF">G1C98_0681</name>
</gene>
<dbReference type="GO" id="GO:0016755">
    <property type="term" value="F:aminoacyltransferase activity"/>
    <property type="evidence" value="ECO:0007669"/>
    <property type="project" value="TreeGrafter"/>
</dbReference>
<dbReference type="InterPro" id="IPR024320">
    <property type="entry name" value="LPG_synthase_C"/>
</dbReference>
<dbReference type="PANTHER" id="PTHR34697">
    <property type="entry name" value="PHOSPHATIDYLGLYCEROL LYSYLTRANSFERASE"/>
    <property type="match status" value="1"/>
</dbReference>
<feature type="transmembrane region" description="Helical" evidence="6">
    <location>
        <begin position="153"/>
        <end position="171"/>
    </location>
</feature>
<evidence type="ECO:0000256" key="1">
    <source>
        <dbReference type="ARBA" id="ARBA00004651"/>
    </source>
</evidence>
<sequence length="875" mass="96079">MSSESTEEKKKEKPRPVTPWTMLWNDCKQWNKNHSFATVTTAGFAVLNIVLWIILACFGHTLPLKALNTTLSEFSIGKLLVSLILTRGVVQMLGCALLIVFVLAIAESRMGVGRTVVVGLVSALGGIIVGVGLCYGIGLAYQDVSFMARQQFSLSPVVLVIGALMAASAFSDTLMRRRIRLIGYIAILVVLLYGGNPGDYCVLAAALIGQIIGRVQAGAPKRRVIPSSQSSEITNGVRPWQFGSVAETRRLFGAIAAIMALGPLTAITSPNHAGPLSTLGLLMSPDYVDNISLADCLANNTKQGCFLQFDLLRVSMPGGVLRSLLPTAVLLVLAWGVYRGRRFAAIGTVAVNILQIFITVVYYLIIPMTFTDGSFSVLARHGAMFACITTALPSLLFTIALIMSMNRFNIAIGWRRLANGVIVMVVAFLACAGLFLIYGLSNPAAFKPSVTAETLLGELPGRFLPIGFLHFSGLSFEPKTLVASVVFQGVGLVFWLVVLIVMLRWMQDATKENEAIRERAGRLVELGGESMSFMATWEGNEYWLSSSKRSAVAYRRVNGIALTCTGPFGDPSEWESDLREFSAYCSKQSLVPVFYSVHREQRDYLLKSGWHSIEVGGEMVVDPRSWKTTGKKWQDIRTAINKAKREGITDVYSTFADAPFDVREQIEDISAEWTSDKALPEMKFTLGGVEELRDPRVKLLYAIDSEGRVLGVTSWMPTWRDGRLVGWTLDFMRHRTDSPNGIMEFLIARMAQRLHDEGEADPQNAVEFMSLSAAPLAGMNPERDNTDENGNTSESMVILQHGLQLVANLMEPAYGFRSLFNFKRKFQPAEEPVYVCYRDSAKLAQLGLAVVRAYVPSVTVKQAVGMMKTLGGSRK</sequence>
<name>A0A7Y0ET47_9BIFI</name>
<dbReference type="Proteomes" id="UP000529710">
    <property type="component" value="Unassembled WGS sequence"/>
</dbReference>
<proteinExistence type="predicted"/>
<feature type="transmembrane region" description="Helical" evidence="6">
    <location>
        <begin position="481"/>
        <end position="503"/>
    </location>
</feature>
<keyword evidence="4 6" id="KW-1133">Transmembrane helix</keyword>
<accession>A0A7Y0ET47</accession>
<organism evidence="8 9">
    <name type="scientific">Bifidobacterium erythrocebi</name>
    <dbReference type="NCBI Taxonomy" id="2675325"/>
    <lineage>
        <taxon>Bacteria</taxon>
        <taxon>Bacillati</taxon>
        <taxon>Actinomycetota</taxon>
        <taxon>Actinomycetes</taxon>
        <taxon>Bifidobacteriales</taxon>
        <taxon>Bifidobacteriaceae</taxon>
        <taxon>Bifidobacterium</taxon>
    </lineage>
</organism>